<proteinExistence type="predicted"/>
<gene>
    <name evidence="1" type="ORF">XENORESO_020986</name>
</gene>
<name>A0ABV0W6Q0_9TELE</name>
<protein>
    <recommendedName>
        <fullName evidence="3">Neurofibromin</fullName>
    </recommendedName>
</protein>
<dbReference type="Proteomes" id="UP001444071">
    <property type="component" value="Unassembled WGS sequence"/>
</dbReference>
<evidence type="ECO:0008006" key="3">
    <source>
        <dbReference type="Google" id="ProtNLM"/>
    </source>
</evidence>
<feature type="non-terminal residue" evidence="1">
    <location>
        <position position="60"/>
    </location>
</feature>
<sequence length="60" mass="6791">FVQLCCEAQFNTSLFSMCQKVFSLTGKAKRYPHHLSISSAVPRLSAPLMCREPSCRQRLS</sequence>
<evidence type="ECO:0000313" key="2">
    <source>
        <dbReference type="Proteomes" id="UP001444071"/>
    </source>
</evidence>
<reference evidence="1 2" key="1">
    <citation type="submission" date="2021-06" db="EMBL/GenBank/DDBJ databases">
        <authorList>
            <person name="Palmer J.M."/>
        </authorList>
    </citation>
    <scope>NUCLEOTIDE SEQUENCE [LARGE SCALE GENOMIC DNA]</scope>
    <source>
        <strain evidence="1 2">XR_2019</strain>
        <tissue evidence="1">Muscle</tissue>
    </source>
</reference>
<organism evidence="1 2">
    <name type="scientific">Xenotaenia resolanae</name>
    <dbReference type="NCBI Taxonomy" id="208358"/>
    <lineage>
        <taxon>Eukaryota</taxon>
        <taxon>Metazoa</taxon>
        <taxon>Chordata</taxon>
        <taxon>Craniata</taxon>
        <taxon>Vertebrata</taxon>
        <taxon>Euteleostomi</taxon>
        <taxon>Actinopterygii</taxon>
        <taxon>Neopterygii</taxon>
        <taxon>Teleostei</taxon>
        <taxon>Neoteleostei</taxon>
        <taxon>Acanthomorphata</taxon>
        <taxon>Ovalentaria</taxon>
        <taxon>Atherinomorphae</taxon>
        <taxon>Cyprinodontiformes</taxon>
        <taxon>Goodeidae</taxon>
        <taxon>Xenotaenia</taxon>
    </lineage>
</organism>
<evidence type="ECO:0000313" key="1">
    <source>
        <dbReference type="EMBL" id="MEQ2264157.1"/>
    </source>
</evidence>
<keyword evidence="2" id="KW-1185">Reference proteome</keyword>
<feature type="non-terminal residue" evidence="1">
    <location>
        <position position="1"/>
    </location>
</feature>
<dbReference type="EMBL" id="JAHRIM010028540">
    <property type="protein sequence ID" value="MEQ2264157.1"/>
    <property type="molecule type" value="Genomic_DNA"/>
</dbReference>
<comment type="caution">
    <text evidence="1">The sequence shown here is derived from an EMBL/GenBank/DDBJ whole genome shotgun (WGS) entry which is preliminary data.</text>
</comment>
<accession>A0ABV0W6Q0</accession>